<feature type="domain" description="Serine aminopeptidase S33" evidence="1">
    <location>
        <begin position="41"/>
        <end position="162"/>
    </location>
</feature>
<dbReference type="SUPFAM" id="SSF53474">
    <property type="entry name" value="alpha/beta-Hydrolases"/>
    <property type="match status" value="1"/>
</dbReference>
<keyword evidence="3" id="KW-1185">Reference proteome</keyword>
<dbReference type="InterPro" id="IPR022742">
    <property type="entry name" value="Hydrolase_4"/>
</dbReference>
<accession>A0A2U9T4A4</accession>
<dbReference type="Proteomes" id="UP000249447">
    <property type="component" value="Chromosome"/>
</dbReference>
<proteinExistence type="predicted"/>
<evidence type="ECO:0000259" key="1">
    <source>
        <dbReference type="Pfam" id="PF12146"/>
    </source>
</evidence>
<sequence>MAATRRAAGQPLPADGCRVDVDADGHSVVAYVWGEPARQPYVLFSHGWSSHGLRIDSWLPALTAAGYAVVGFDQFAHGRSPGRQTTLPGFRDHLLAVGRRFGPAAAVIGHSLGGAATMLALEAGLRADRVVLVAPAADPIDASRRFAGMIGLAAHVCRRMRAQFESRLGIRFEDMQAHTVVPHLAQPALVVHDLRDREVPWSEGERYARFWPHARLLTTDGLGHRRILDDPEVIRAGVDFIEGRTVGDRIVSTQDLPYGFA</sequence>
<dbReference type="GO" id="GO:0016787">
    <property type="term" value="F:hydrolase activity"/>
    <property type="evidence" value="ECO:0007669"/>
    <property type="project" value="UniProtKB-KW"/>
</dbReference>
<evidence type="ECO:0000313" key="3">
    <source>
        <dbReference type="Proteomes" id="UP000249447"/>
    </source>
</evidence>
<dbReference type="InterPro" id="IPR029058">
    <property type="entry name" value="AB_hydrolase_fold"/>
</dbReference>
<reference evidence="2 3" key="1">
    <citation type="submission" date="2018-05" db="EMBL/GenBank/DDBJ databases">
        <title>The complete genome of Lysobacter maris HZ9B, a marine bacterium antagonistic against terrestrial plant pathogens.</title>
        <authorList>
            <person name="Zhang X.-Q."/>
        </authorList>
    </citation>
    <scope>NUCLEOTIDE SEQUENCE [LARGE SCALE GENOMIC DNA]</scope>
    <source>
        <strain evidence="2 3">HZ9B</strain>
    </source>
</reference>
<dbReference type="InterPro" id="IPR051044">
    <property type="entry name" value="MAG_DAG_Lipase"/>
</dbReference>
<dbReference type="AlphaFoldDB" id="A0A2U9T4A4"/>
<dbReference type="Gene3D" id="3.40.50.1820">
    <property type="entry name" value="alpha/beta hydrolase"/>
    <property type="match status" value="1"/>
</dbReference>
<dbReference type="KEGG" id="lmb:C9I47_1645"/>
<protein>
    <submittedName>
        <fullName evidence="2">Hydrolase</fullName>
    </submittedName>
</protein>
<organism evidence="2 3">
    <name type="scientific">Marilutibacter maris</name>
    <dbReference type="NCBI Taxonomy" id="1605891"/>
    <lineage>
        <taxon>Bacteria</taxon>
        <taxon>Pseudomonadati</taxon>
        <taxon>Pseudomonadota</taxon>
        <taxon>Gammaproteobacteria</taxon>
        <taxon>Lysobacterales</taxon>
        <taxon>Lysobacteraceae</taxon>
        <taxon>Marilutibacter</taxon>
    </lineage>
</organism>
<dbReference type="PANTHER" id="PTHR11614">
    <property type="entry name" value="PHOSPHOLIPASE-RELATED"/>
    <property type="match status" value="1"/>
</dbReference>
<gene>
    <name evidence="2" type="ORF">C9I47_1645</name>
</gene>
<dbReference type="Pfam" id="PF12146">
    <property type="entry name" value="Hydrolase_4"/>
    <property type="match status" value="1"/>
</dbReference>
<name>A0A2U9T4A4_9GAMM</name>
<evidence type="ECO:0000313" key="2">
    <source>
        <dbReference type="EMBL" id="AWV07341.1"/>
    </source>
</evidence>
<keyword evidence="2" id="KW-0378">Hydrolase</keyword>
<dbReference type="EMBL" id="CP029843">
    <property type="protein sequence ID" value="AWV07341.1"/>
    <property type="molecule type" value="Genomic_DNA"/>
</dbReference>